<gene>
    <name evidence="2" type="ORF">ZHAS_00013263</name>
</gene>
<protein>
    <submittedName>
        <fullName evidence="2 3">NAD-binding protein</fullName>
    </submittedName>
</protein>
<dbReference type="EnsemblMetazoa" id="ASIC013263-RA">
    <property type="protein sequence ID" value="ASIC013263-PA"/>
    <property type="gene ID" value="ASIC013263"/>
</dbReference>
<feature type="region of interest" description="Disordered" evidence="1">
    <location>
        <begin position="76"/>
        <end position="105"/>
    </location>
</feature>
<evidence type="ECO:0000313" key="3">
    <source>
        <dbReference type="EnsemblMetazoa" id="ASIC013263-PA"/>
    </source>
</evidence>
<organism evidence="2">
    <name type="scientific">Anopheles sinensis</name>
    <name type="common">Mosquito</name>
    <dbReference type="NCBI Taxonomy" id="74873"/>
    <lineage>
        <taxon>Eukaryota</taxon>
        <taxon>Metazoa</taxon>
        <taxon>Ecdysozoa</taxon>
        <taxon>Arthropoda</taxon>
        <taxon>Hexapoda</taxon>
        <taxon>Insecta</taxon>
        <taxon>Pterygota</taxon>
        <taxon>Neoptera</taxon>
        <taxon>Endopterygota</taxon>
        <taxon>Diptera</taxon>
        <taxon>Nematocera</taxon>
        <taxon>Culicoidea</taxon>
        <taxon>Culicidae</taxon>
        <taxon>Anophelinae</taxon>
        <taxon>Anopheles</taxon>
    </lineage>
</organism>
<dbReference type="AlphaFoldDB" id="A0A084W522"/>
<reference evidence="3" key="2">
    <citation type="submission" date="2020-05" db="UniProtKB">
        <authorList>
            <consortium name="EnsemblMetazoa"/>
        </authorList>
    </citation>
    <scope>IDENTIFICATION</scope>
</reference>
<evidence type="ECO:0000313" key="4">
    <source>
        <dbReference type="Proteomes" id="UP000030765"/>
    </source>
</evidence>
<name>A0A084W522_ANOSI</name>
<reference evidence="2 4" key="1">
    <citation type="journal article" date="2014" name="BMC Genomics">
        <title>Genome sequence of Anopheles sinensis provides insight into genetics basis of mosquito competence for malaria parasites.</title>
        <authorList>
            <person name="Zhou D."/>
            <person name="Zhang D."/>
            <person name="Ding G."/>
            <person name="Shi L."/>
            <person name="Hou Q."/>
            <person name="Ye Y."/>
            <person name="Xu Y."/>
            <person name="Zhou H."/>
            <person name="Xiong C."/>
            <person name="Li S."/>
            <person name="Yu J."/>
            <person name="Hong S."/>
            <person name="Yu X."/>
            <person name="Zou P."/>
            <person name="Chen C."/>
            <person name="Chang X."/>
            <person name="Wang W."/>
            <person name="Lv Y."/>
            <person name="Sun Y."/>
            <person name="Ma L."/>
            <person name="Shen B."/>
            <person name="Zhu C."/>
        </authorList>
    </citation>
    <scope>NUCLEOTIDE SEQUENCE [LARGE SCALE GENOMIC DNA]</scope>
</reference>
<dbReference type="EMBL" id="ATLV01020456">
    <property type="status" value="NOT_ANNOTATED_CDS"/>
    <property type="molecule type" value="Genomic_DNA"/>
</dbReference>
<accession>A0A084W522</accession>
<dbReference type="VEuPathDB" id="VectorBase:ASIC013263"/>
<dbReference type="Proteomes" id="UP000030765">
    <property type="component" value="Unassembled WGS sequence"/>
</dbReference>
<proteinExistence type="predicted"/>
<sequence>MPLLELLTVQKDSHRSGGRKMVTCTRLQFHPLANPPLCAASHHKLTSSDRRQPAVIGNDAILCQRIFLFLETHRGGPIDSGMRTQRGGSNCDRDPSPRKLPPVTPPGPVVYYFLRQSVVPDISEQSPKL</sequence>
<keyword evidence="4" id="KW-1185">Reference proteome</keyword>
<dbReference type="EMBL" id="KE525302">
    <property type="protein sequence ID" value="KFB45316.1"/>
    <property type="molecule type" value="Genomic_DNA"/>
</dbReference>
<evidence type="ECO:0000256" key="1">
    <source>
        <dbReference type="SAM" id="MobiDB-lite"/>
    </source>
</evidence>
<evidence type="ECO:0000313" key="2">
    <source>
        <dbReference type="EMBL" id="KFB45316.1"/>
    </source>
</evidence>